<dbReference type="AlphaFoldDB" id="T1ESG1"/>
<keyword evidence="2 4" id="KW-0863">Zinc-finger</keyword>
<name>T1ESG1_HELRO</name>
<evidence type="ECO:0000256" key="2">
    <source>
        <dbReference type="ARBA" id="ARBA00022771"/>
    </source>
</evidence>
<evidence type="ECO:0008006" key="10">
    <source>
        <dbReference type="Google" id="ProtNLM"/>
    </source>
</evidence>
<dbReference type="InterPro" id="IPR019787">
    <property type="entry name" value="Znf_PHD-finger"/>
</dbReference>
<keyword evidence="3" id="KW-0862">Zinc</keyword>
<reference evidence="8" key="3">
    <citation type="submission" date="2015-06" db="UniProtKB">
        <authorList>
            <consortium name="EnsemblMetazoa"/>
        </authorList>
    </citation>
    <scope>IDENTIFICATION</scope>
</reference>
<evidence type="ECO:0000256" key="4">
    <source>
        <dbReference type="PROSITE-ProRule" id="PRU00146"/>
    </source>
</evidence>
<protein>
    <recommendedName>
        <fullName evidence="10">PHD-type domain-containing protein</fullName>
    </recommendedName>
</protein>
<evidence type="ECO:0000259" key="5">
    <source>
        <dbReference type="PROSITE" id="PS50016"/>
    </source>
</evidence>
<dbReference type="GO" id="GO:0008270">
    <property type="term" value="F:zinc ion binding"/>
    <property type="evidence" value="ECO:0007669"/>
    <property type="project" value="UniProtKB-KW"/>
</dbReference>
<dbReference type="GeneID" id="20199511"/>
<dbReference type="EMBL" id="AMQM01001061">
    <property type="status" value="NOT_ANNOTATED_CDS"/>
    <property type="molecule type" value="Genomic_DNA"/>
</dbReference>
<sequence>MNKNKCLQCSEAKGQGKAVKCSQCEFFAHANCVSIPEEVCNLLDSSTNLRWFCDRCLSLGPNIKKLTSSVDSLRKDVFNKLNTLNDLNANIKSELGNINAVIESNKEKLNQLESSDVFRGELNTLKISFADIVSRGIKGHTDDIKAEVKTVQATINDA</sequence>
<proteinExistence type="predicted"/>
<dbReference type="PANTHER" id="PTHR37445">
    <property type="entry name" value="PROTEIN CBG24663"/>
    <property type="match status" value="1"/>
</dbReference>
<feature type="domain" description="Phorbol-ester/DAG-type" evidence="6">
    <location>
        <begin position="1"/>
        <end position="40"/>
    </location>
</feature>
<dbReference type="SMART" id="SM00249">
    <property type="entry name" value="PHD"/>
    <property type="match status" value="1"/>
</dbReference>
<dbReference type="InParanoid" id="T1ESG1"/>
<evidence type="ECO:0000313" key="9">
    <source>
        <dbReference type="Proteomes" id="UP000015101"/>
    </source>
</evidence>
<keyword evidence="9" id="KW-1185">Reference proteome</keyword>
<reference evidence="9" key="1">
    <citation type="submission" date="2012-12" db="EMBL/GenBank/DDBJ databases">
        <authorList>
            <person name="Hellsten U."/>
            <person name="Grimwood J."/>
            <person name="Chapman J.A."/>
            <person name="Shapiro H."/>
            <person name="Aerts A."/>
            <person name="Otillar R.P."/>
            <person name="Terry A.Y."/>
            <person name="Boore J.L."/>
            <person name="Simakov O."/>
            <person name="Marletaz F."/>
            <person name="Cho S.-J."/>
            <person name="Edsinger-Gonzales E."/>
            <person name="Havlak P."/>
            <person name="Kuo D.-H."/>
            <person name="Larsson T."/>
            <person name="Lv J."/>
            <person name="Arendt D."/>
            <person name="Savage R."/>
            <person name="Osoegawa K."/>
            <person name="de Jong P."/>
            <person name="Lindberg D.R."/>
            <person name="Seaver E.C."/>
            <person name="Weisblat D.A."/>
            <person name="Putnam N.H."/>
            <person name="Grigoriev I.V."/>
            <person name="Rokhsar D.S."/>
        </authorList>
    </citation>
    <scope>NUCLEOTIDE SEQUENCE</scope>
</reference>
<dbReference type="SUPFAM" id="SSF57903">
    <property type="entry name" value="FYVE/PHD zinc finger"/>
    <property type="match status" value="1"/>
</dbReference>
<evidence type="ECO:0000259" key="6">
    <source>
        <dbReference type="PROSITE" id="PS50081"/>
    </source>
</evidence>
<dbReference type="Proteomes" id="UP000015101">
    <property type="component" value="Unassembled WGS sequence"/>
</dbReference>
<evidence type="ECO:0000256" key="3">
    <source>
        <dbReference type="ARBA" id="ARBA00022833"/>
    </source>
</evidence>
<dbReference type="RefSeq" id="XP_009022777.1">
    <property type="nucleotide sequence ID" value="XM_009024529.1"/>
</dbReference>
<dbReference type="InterPro" id="IPR001965">
    <property type="entry name" value="Znf_PHD"/>
</dbReference>
<accession>T1ESG1</accession>
<dbReference type="KEGG" id="hro:HELRODRAFT_162279"/>
<reference evidence="7 9" key="2">
    <citation type="journal article" date="2013" name="Nature">
        <title>Insights into bilaterian evolution from three spiralian genomes.</title>
        <authorList>
            <person name="Simakov O."/>
            <person name="Marletaz F."/>
            <person name="Cho S.J."/>
            <person name="Edsinger-Gonzales E."/>
            <person name="Havlak P."/>
            <person name="Hellsten U."/>
            <person name="Kuo D.H."/>
            <person name="Larsson T."/>
            <person name="Lv J."/>
            <person name="Arendt D."/>
            <person name="Savage R."/>
            <person name="Osoegawa K."/>
            <person name="de Jong P."/>
            <person name="Grimwood J."/>
            <person name="Chapman J.A."/>
            <person name="Shapiro H."/>
            <person name="Aerts A."/>
            <person name="Otillar R.P."/>
            <person name="Terry A.Y."/>
            <person name="Boore J.L."/>
            <person name="Grigoriev I.V."/>
            <person name="Lindberg D.R."/>
            <person name="Seaver E.C."/>
            <person name="Weisblat D.A."/>
            <person name="Putnam N.H."/>
            <person name="Rokhsar D.S."/>
        </authorList>
    </citation>
    <scope>NUCLEOTIDE SEQUENCE</scope>
</reference>
<keyword evidence="1" id="KW-0479">Metal-binding</keyword>
<dbReference type="PROSITE" id="PS50081">
    <property type="entry name" value="ZF_DAG_PE_2"/>
    <property type="match status" value="1"/>
</dbReference>
<dbReference type="Gene3D" id="3.30.40.10">
    <property type="entry name" value="Zinc/RING finger domain, C3HC4 (zinc finger)"/>
    <property type="match status" value="1"/>
</dbReference>
<dbReference type="InterPro" id="IPR013083">
    <property type="entry name" value="Znf_RING/FYVE/PHD"/>
</dbReference>
<dbReference type="EnsemblMetazoa" id="HelroT162279">
    <property type="protein sequence ID" value="HelroP162279"/>
    <property type="gene ID" value="HelroG162279"/>
</dbReference>
<dbReference type="PROSITE" id="PS50016">
    <property type="entry name" value="ZF_PHD_2"/>
    <property type="match status" value="1"/>
</dbReference>
<dbReference type="EMBL" id="KB097143">
    <property type="protein sequence ID" value="ESN98819.1"/>
    <property type="molecule type" value="Genomic_DNA"/>
</dbReference>
<evidence type="ECO:0000313" key="8">
    <source>
        <dbReference type="EnsemblMetazoa" id="HelroP162279"/>
    </source>
</evidence>
<dbReference type="Pfam" id="PF00628">
    <property type="entry name" value="PHD"/>
    <property type="match status" value="1"/>
</dbReference>
<dbReference type="InterPro" id="IPR002219">
    <property type="entry name" value="PKC_DAG/PE"/>
</dbReference>
<evidence type="ECO:0000256" key="1">
    <source>
        <dbReference type="ARBA" id="ARBA00022723"/>
    </source>
</evidence>
<feature type="domain" description="PHD-type" evidence="5">
    <location>
        <begin position="3"/>
        <end position="59"/>
    </location>
</feature>
<dbReference type="HOGENOM" id="CLU_000680_29_0_1"/>
<organism evidence="8 9">
    <name type="scientific">Helobdella robusta</name>
    <name type="common">Californian leech</name>
    <dbReference type="NCBI Taxonomy" id="6412"/>
    <lineage>
        <taxon>Eukaryota</taxon>
        <taxon>Metazoa</taxon>
        <taxon>Spiralia</taxon>
        <taxon>Lophotrochozoa</taxon>
        <taxon>Annelida</taxon>
        <taxon>Clitellata</taxon>
        <taxon>Hirudinea</taxon>
        <taxon>Rhynchobdellida</taxon>
        <taxon>Glossiphoniidae</taxon>
        <taxon>Helobdella</taxon>
    </lineage>
</organism>
<dbReference type="OrthoDB" id="6089128at2759"/>
<evidence type="ECO:0000313" key="7">
    <source>
        <dbReference type="EMBL" id="ESN98819.1"/>
    </source>
</evidence>
<gene>
    <name evidence="8" type="primary">20199511</name>
    <name evidence="7" type="ORF">HELRODRAFT_162279</name>
</gene>
<dbReference type="InterPro" id="IPR011011">
    <property type="entry name" value="Znf_FYVE_PHD"/>
</dbReference>
<dbReference type="CTD" id="20199511"/>
<dbReference type="PANTHER" id="PTHR37445:SF3">
    <property type="entry name" value="ZINC FINGER PHD-TYPE DOMAIN-CONTAINING PROTEIN"/>
    <property type="match status" value="1"/>
</dbReference>